<evidence type="ECO:0000313" key="3">
    <source>
        <dbReference type="Proteomes" id="UP000237472"/>
    </source>
</evidence>
<reference evidence="1 4" key="4">
    <citation type="journal article" date="2021" name="Syst. Appl. Microbiol.">
        <title>nCampylobacter vulpis sp. nov. isolated from wild red foxes.</title>
        <authorList>
            <person name="Parisi A."/>
            <person name="Chiara M."/>
            <person name="Caffara M."/>
            <person name="Mion D."/>
            <person name="Miller W.G."/>
            <person name="Caruso M."/>
            <person name="Manzari C."/>
            <person name="Florio D."/>
            <person name="Capozzi L."/>
            <person name="D'Erchia A.M."/>
            <person name="Manzulli V."/>
            <person name="Zanoni R.G."/>
        </authorList>
    </citation>
    <scope>NUCLEOTIDE SEQUENCE [LARGE SCALE GENOMIC DNA]</scope>
    <source>
        <strain evidence="1 4">52/13</strain>
    </source>
</reference>
<dbReference type="RefSeq" id="WP_099461331.1">
    <property type="nucleotide sequence ID" value="NZ_CP041617.1"/>
</dbReference>
<keyword evidence="4" id="KW-1185">Reference proteome</keyword>
<organism evidence="2 3">
    <name type="scientific">Campylobacter vulpis</name>
    <dbReference type="NCBI Taxonomy" id="1655500"/>
    <lineage>
        <taxon>Bacteria</taxon>
        <taxon>Pseudomonadati</taxon>
        <taxon>Campylobacterota</taxon>
        <taxon>Epsilonproteobacteria</taxon>
        <taxon>Campylobacterales</taxon>
        <taxon>Campylobacteraceae</taxon>
        <taxon>Campylobacter</taxon>
    </lineage>
</organism>
<dbReference type="InterPro" id="IPR025906">
    <property type="entry name" value="YjfB_motility"/>
</dbReference>
<evidence type="ECO:0000313" key="4">
    <source>
        <dbReference type="Proteomes" id="UP000811399"/>
    </source>
</evidence>
<gene>
    <name evidence="2" type="ORF">AA994_03290</name>
    <name evidence="1" type="ORF">CVU5213_03865</name>
</gene>
<dbReference type="OrthoDB" id="5360596at2"/>
<comment type="caution">
    <text evidence="2">The sequence shown here is derived from an EMBL/GenBank/DDBJ whole genome shotgun (WGS) entry which is preliminary data.</text>
</comment>
<dbReference type="Proteomes" id="UP000811399">
    <property type="component" value="Unassembled WGS sequence"/>
</dbReference>
<evidence type="ECO:0000313" key="2">
    <source>
        <dbReference type="EMBL" id="PHY91143.1"/>
    </source>
</evidence>
<dbReference type="Proteomes" id="UP000237472">
    <property type="component" value="Unassembled WGS sequence"/>
</dbReference>
<dbReference type="AlphaFoldDB" id="A0A2G4R3J7"/>
<name>A0A2G4R3J7_9BACT</name>
<reference evidence="2" key="1">
    <citation type="submission" date="2015-06" db="EMBL/GenBank/DDBJ databases">
        <authorList>
            <person name="Hoefler B.C."/>
            <person name="Straight P.D."/>
        </authorList>
    </citation>
    <scope>NUCLEOTIDE SEQUENCE [LARGE SCALE GENOMIC DNA]</scope>
    <source>
        <strain evidence="2">73/13</strain>
    </source>
</reference>
<dbReference type="EMBL" id="VJYU01000008">
    <property type="protein sequence ID" value="MBS4240864.1"/>
    <property type="molecule type" value="Genomic_DNA"/>
</dbReference>
<dbReference type="EMBL" id="LDWY01000039">
    <property type="protein sequence ID" value="PHY91143.1"/>
    <property type="molecule type" value="Genomic_DNA"/>
</dbReference>
<sequence>MISDMSNASLRTAINTSLLKKTMDTNEALMARLIDGLSSGSMQTSQAVATDSAPIKTSTLDIYA</sequence>
<reference evidence="1" key="3">
    <citation type="submission" date="2019-07" db="EMBL/GenBank/DDBJ databases">
        <authorList>
            <person name="Miller W.G."/>
        </authorList>
    </citation>
    <scope>NUCLEOTIDE SEQUENCE</scope>
    <source>
        <strain evidence="1">52/13</strain>
    </source>
</reference>
<dbReference type="Pfam" id="PF14070">
    <property type="entry name" value="YjfB_motility"/>
    <property type="match status" value="1"/>
</dbReference>
<protein>
    <submittedName>
        <fullName evidence="1">Motility protein</fullName>
    </submittedName>
</protein>
<accession>A0A2G4R3J7</accession>
<proteinExistence type="predicted"/>
<dbReference type="GeneID" id="77266794"/>
<evidence type="ECO:0000313" key="1">
    <source>
        <dbReference type="EMBL" id="MBS4240864.1"/>
    </source>
</evidence>
<reference evidence="3" key="2">
    <citation type="submission" date="2015-06" db="EMBL/GenBank/DDBJ databases">
        <authorList>
            <person name="Parisi A."/>
            <person name="Chiara M."/>
            <person name="Florio D."/>
            <person name="Miccolupo A."/>
            <person name="Manzari C."/>
            <person name="Mion D."/>
            <person name="Caruso M."/>
            <person name="D'erchia A.M."/>
            <person name="Zanoni R."/>
        </authorList>
    </citation>
    <scope>NUCLEOTIDE SEQUENCE [LARGE SCALE GENOMIC DNA]</scope>
    <source>
        <strain evidence="3">73/13</strain>
    </source>
</reference>